<organism evidence="1 2">
    <name type="scientific">Albula glossodonta</name>
    <name type="common">roundjaw bonefish</name>
    <dbReference type="NCBI Taxonomy" id="121402"/>
    <lineage>
        <taxon>Eukaryota</taxon>
        <taxon>Metazoa</taxon>
        <taxon>Chordata</taxon>
        <taxon>Craniata</taxon>
        <taxon>Vertebrata</taxon>
        <taxon>Euteleostomi</taxon>
        <taxon>Actinopterygii</taxon>
        <taxon>Neopterygii</taxon>
        <taxon>Teleostei</taxon>
        <taxon>Albuliformes</taxon>
        <taxon>Albulidae</taxon>
        <taxon>Albula</taxon>
    </lineage>
</organism>
<gene>
    <name evidence="1" type="ORF">JZ751_018753</name>
</gene>
<dbReference type="Proteomes" id="UP000824540">
    <property type="component" value="Unassembled WGS sequence"/>
</dbReference>
<keyword evidence="2" id="KW-1185">Reference proteome</keyword>
<dbReference type="AlphaFoldDB" id="A0A8T2NN57"/>
<feature type="non-terminal residue" evidence="1">
    <location>
        <position position="1"/>
    </location>
</feature>
<dbReference type="EMBL" id="JAFBMS010000033">
    <property type="protein sequence ID" value="KAG9341689.1"/>
    <property type="molecule type" value="Genomic_DNA"/>
</dbReference>
<comment type="caution">
    <text evidence="1">The sequence shown here is derived from an EMBL/GenBank/DDBJ whole genome shotgun (WGS) entry which is preliminary data.</text>
</comment>
<name>A0A8T2NN57_9TELE</name>
<evidence type="ECO:0000313" key="2">
    <source>
        <dbReference type="Proteomes" id="UP000824540"/>
    </source>
</evidence>
<sequence>MAGGPCALADLMSVLITAHPFRSKQRRHSKETYPRAGALMRLVVWVMAGSGDPCPSHVALDIRPSPPHTRIISISTLPSIFSQEGEE</sequence>
<evidence type="ECO:0000313" key="1">
    <source>
        <dbReference type="EMBL" id="KAG9341689.1"/>
    </source>
</evidence>
<accession>A0A8T2NN57</accession>
<proteinExistence type="predicted"/>
<reference evidence="1" key="1">
    <citation type="thesis" date="2021" institute="BYU ScholarsArchive" country="Provo, UT, USA">
        <title>Applications of and Algorithms for Genome Assembly and Genomic Analyses with an Emphasis on Marine Teleosts.</title>
        <authorList>
            <person name="Pickett B.D."/>
        </authorList>
    </citation>
    <scope>NUCLEOTIDE SEQUENCE</scope>
    <source>
        <strain evidence="1">HI-2016</strain>
    </source>
</reference>
<protein>
    <submittedName>
        <fullName evidence="1">Uncharacterized protein</fullName>
    </submittedName>
</protein>